<feature type="compositionally biased region" description="Polar residues" evidence="1">
    <location>
        <begin position="275"/>
        <end position="289"/>
    </location>
</feature>
<feature type="region of interest" description="Disordered" evidence="1">
    <location>
        <begin position="58"/>
        <end position="141"/>
    </location>
</feature>
<evidence type="ECO:0000256" key="1">
    <source>
        <dbReference type="SAM" id="MobiDB-lite"/>
    </source>
</evidence>
<feature type="compositionally biased region" description="Pro residues" evidence="1">
    <location>
        <begin position="206"/>
        <end position="216"/>
    </location>
</feature>
<name>A0A818ZVW9_9BILA</name>
<reference evidence="2" key="1">
    <citation type="submission" date="2021-02" db="EMBL/GenBank/DDBJ databases">
        <authorList>
            <person name="Nowell W R."/>
        </authorList>
    </citation>
    <scope>NUCLEOTIDE SEQUENCE</scope>
</reference>
<organism evidence="2 3">
    <name type="scientific">Adineta steineri</name>
    <dbReference type="NCBI Taxonomy" id="433720"/>
    <lineage>
        <taxon>Eukaryota</taxon>
        <taxon>Metazoa</taxon>
        <taxon>Spiralia</taxon>
        <taxon>Gnathifera</taxon>
        <taxon>Rotifera</taxon>
        <taxon>Eurotatoria</taxon>
        <taxon>Bdelloidea</taxon>
        <taxon>Adinetida</taxon>
        <taxon>Adinetidae</taxon>
        <taxon>Adineta</taxon>
    </lineage>
</organism>
<dbReference type="AlphaFoldDB" id="A0A818ZVW9"/>
<dbReference type="Proteomes" id="UP000663844">
    <property type="component" value="Unassembled WGS sequence"/>
</dbReference>
<feature type="region of interest" description="Disordered" evidence="1">
    <location>
        <begin position="1"/>
        <end position="27"/>
    </location>
</feature>
<protein>
    <recommendedName>
        <fullName evidence="4">RRM domain-containing protein</fullName>
    </recommendedName>
</protein>
<feature type="compositionally biased region" description="Polar residues" evidence="1">
    <location>
        <begin position="84"/>
        <end position="94"/>
    </location>
</feature>
<evidence type="ECO:0000313" key="3">
    <source>
        <dbReference type="Proteomes" id="UP000663844"/>
    </source>
</evidence>
<feature type="compositionally biased region" description="Low complexity" evidence="1">
    <location>
        <begin position="1"/>
        <end position="17"/>
    </location>
</feature>
<feature type="compositionally biased region" description="Polar residues" evidence="1">
    <location>
        <begin position="297"/>
        <end position="308"/>
    </location>
</feature>
<feature type="region of interest" description="Disordered" evidence="1">
    <location>
        <begin position="202"/>
        <end position="308"/>
    </location>
</feature>
<evidence type="ECO:0008006" key="4">
    <source>
        <dbReference type="Google" id="ProtNLM"/>
    </source>
</evidence>
<proteinExistence type="predicted"/>
<gene>
    <name evidence="2" type="ORF">OXD698_LOCUS16824</name>
</gene>
<dbReference type="SUPFAM" id="SSF54928">
    <property type="entry name" value="RNA-binding domain, RBD"/>
    <property type="match status" value="1"/>
</dbReference>
<evidence type="ECO:0000313" key="2">
    <source>
        <dbReference type="EMBL" id="CAF3775219.1"/>
    </source>
</evidence>
<dbReference type="InterPro" id="IPR035979">
    <property type="entry name" value="RBD_domain_sf"/>
</dbReference>
<accession>A0A818ZVW9</accession>
<feature type="region of interest" description="Disordered" evidence="1">
    <location>
        <begin position="164"/>
        <end position="187"/>
    </location>
</feature>
<dbReference type="EMBL" id="CAJOAZ010001170">
    <property type="protein sequence ID" value="CAF3775219.1"/>
    <property type="molecule type" value="Genomic_DNA"/>
</dbReference>
<feature type="compositionally biased region" description="Low complexity" evidence="1">
    <location>
        <begin position="232"/>
        <end position="258"/>
    </location>
</feature>
<feature type="compositionally biased region" description="Low complexity" evidence="1">
    <location>
        <begin position="164"/>
        <end position="183"/>
    </location>
</feature>
<comment type="caution">
    <text evidence="2">The sequence shown here is derived from an EMBL/GenBank/DDBJ whole genome shotgun (WGS) entry which is preliminary data.</text>
</comment>
<feature type="compositionally biased region" description="Polar residues" evidence="1">
    <location>
        <begin position="109"/>
        <end position="140"/>
    </location>
</feature>
<dbReference type="GO" id="GO:0003676">
    <property type="term" value="F:nucleic acid binding"/>
    <property type="evidence" value="ECO:0007669"/>
    <property type="project" value="InterPro"/>
</dbReference>
<sequence>MSALTVTSGGVSGNNNNNGGGGEPTDGFALFHNRPPTWPTSNQSILDHHWNESIFSPAHPQQHRSWPLEPFGTDIGGDELPYPRQTTNHNNNDFSPLPSSPAALLNGNHLGQTGRFQFPNDSTSSPYGPQQLPPMSSCFSDSLYDPSPSSVLFSNDIDRRNNSLLDSRQQQQQQQSSSSLDNQMIPRDSKLTLDQMVGRFADLQLQPPPPPLPPSSAYPSYQNPFLPPSNDQQQQQQQILSSFYYQQSSPSTQQIPSSMVNSRLPPPPPFGNHLYVNSPSSPHTQYSLSQQQQQQQNGPLPTTASNMFNDRYERNDGYLPFSNNSSYLSAMRFSPNPAYRTTKSGKQQIGPENSNLFICHLPQETNDQSLMSLFSQFAISSMDGFSVGSKRLKVELKKPRRNS</sequence>